<dbReference type="GO" id="GO:0007155">
    <property type="term" value="P:cell adhesion"/>
    <property type="evidence" value="ECO:0007669"/>
    <property type="project" value="InterPro"/>
</dbReference>
<reference evidence="14" key="4">
    <citation type="submission" date="2025-04" db="UniProtKB">
        <authorList>
            <consortium name="RefSeq"/>
        </authorList>
    </citation>
    <scope>IDENTIFICATION</scope>
</reference>
<dbReference type="InterPro" id="IPR003598">
    <property type="entry name" value="Ig_sub2"/>
</dbReference>
<dbReference type="CTD" id="100195786"/>
<feature type="domain" description="Ig-like" evidence="11">
    <location>
        <begin position="205"/>
        <end position="240"/>
    </location>
</feature>
<protein>
    <submittedName>
        <fullName evidence="12 14">Neural cell adhesion molecule 1-A</fullName>
    </submittedName>
</protein>
<dbReference type="PANTHER" id="PTHR12231:SF253">
    <property type="entry name" value="DPR-INTERACTING PROTEIN ETA, ISOFORM B-RELATED"/>
    <property type="match status" value="1"/>
</dbReference>
<reference evidence="12" key="3">
    <citation type="submission" date="2010-08" db="EMBL/GenBank/DDBJ databases">
        <authorList>
            <consortium name="cGRASP (B.F. Koop &amp; W.S. Davidson)"/>
        </authorList>
    </citation>
    <scope>NUCLEOTIDE SEQUENCE</scope>
    <source>
        <tissue evidence="12">Thyroid</tissue>
    </source>
</reference>
<dbReference type="InterPro" id="IPR013098">
    <property type="entry name" value="Ig_I-set"/>
</dbReference>
<feature type="signal peptide" evidence="10">
    <location>
        <begin position="1"/>
        <end position="22"/>
    </location>
</feature>
<proteinExistence type="evidence at transcript level"/>
<dbReference type="InterPro" id="IPR051170">
    <property type="entry name" value="Neural/epithelial_adhesion"/>
</dbReference>
<dbReference type="Pfam" id="PF13927">
    <property type="entry name" value="Ig_3"/>
    <property type="match status" value="1"/>
</dbReference>
<keyword evidence="6" id="KW-0472">Membrane</keyword>
<keyword evidence="9" id="KW-0393">Immunoglobulin domain</keyword>
<evidence type="ECO:0000256" key="9">
    <source>
        <dbReference type="ARBA" id="ARBA00023319"/>
    </source>
</evidence>
<evidence type="ECO:0000256" key="6">
    <source>
        <dbReference type="ARBA" id="ARBA00023136"/>
    </source>
</evidence>
<sequence length="245" mass="27703">MAESMLILRMCSIMLVLGFSEAKMEIITSKPDVLLGENVMLLCKAGGEGDITWQKDGEDAEDYQVEKVDETSSKLFIRNAKMEDAGQYKCLCEFESGHRDDKLYTIFVYERPSFGETPAYHEFLEGQDGLITCMVTGKPAVEVNWERDHEKLHSEAGRIRRLKDNSLQINNITRKDHGTYTCEAKIKDRPIFEKLNISISVNVPPTAKIHEEVKKATAGPETNVSLSCLVEGVPQPKINWTVLFR</sequence>
<dbReference type="FunFam" id="2.60.40.10:FF:000032">
    <property type="entry name" value="palladin isoform X1"/>
    <property type="match status" value="1"/>
</dbReference>
<dbReference type="GO" id="GO:0005886">
    <property type="term" value="C:plasma membrane"/>
    <property type="evidence" value="ECO:0007669"/>
    <property type="project" value="UniProtKB-ARBA"/>
</dbReference>
<dbReference type="SUPFAM" id="SSF48726">
    <property type="entry name" value="Immunoglobulin"/>
    <property type="match status" value="2"/>
</dbReference>
<keyword evidence="4" id="KW-0677">Repeat</keyword>
<feature type="domain" description="Ig-like" evidence="11">
    <location>
        <begin position="22"/>
        <end position="90"/>
    </location>
</feature>
<evidence type="ECO:0000256" key="8">
    <source>
        <dbReference type="ARBA" id="ARBA00023180"/>
    </source>
</evidence>
<evidence type="ECO:0000313" key="12">
    <source>
        <dbReference type="EMBL" id="ACI66925.1"/>
    </source>
</evidence>
<reference evidence="12 14" key="2">
    <citation type="journal article" date="2010" name="BMC Genomics">
        <title>Salmo salar and Esox lucius full-length cDNA sequences reveal changes in evolutionary pressures on a post-tetraploidization genome.</title>
        <authorList>
            <person name="Leong J.S."/>
            <person name="Jantzen S.G."/>
            <person name="von Schalburg K.R."/>
            <person name="Cooper G.A."/>
            <person name="Messmer A.M."/>
            <person name="Liao N.Y."/>
            <person name="Munro S."/>
            <person name="Moore R."/>
            <person name="Holt R.A."/>
            <person name="Jones S.J."/>
            <person name="Davidson W.S."/>
            <person name="Koop B.F."/>
        </authorList>
    </citation>
    <scope>NUCLEOTIDE SEQUENCE</scope>
    <source>
        <tissue evidence="12">Thyroid</tissue>
    </source>
</reference>
<evidence type="ECO:0000256" key="4">
    <source>
        <dbReference type="ARBA" id="ARBA00022737"/>
    </source>
</evidence>
<dbReference type="InterPro" id="IPR009138">
    <property type="entry name" value="Neural_cell_adh"/>
</dbReference>
<dbReference type="RefSeq" id="NP_001134287.1">
    <property type="nucleotide sequence ID" value="NM_001140815.1"/>
</dbReference>
<dbReference type="EMBL" id="BT047124">
    <property type="protein sequence ID" value="ACI66925.1"/>
    <property type="molecule type" value="mRNA"/>
</dbReference>
<keyword evidence="3 10" id="KW-0732">Signal</keyword>
<keyword evidence="8" id="KW-0325">Glycoprotein</keyword>
<dbReference type="Pfam" id="PF07679">
    <property type="entry name" value="I-set"/>
    <property type="match status" value="1"/>
</dbReference>
<dbReference type="GeneID" id="100195786"/>
<organism evidence="12">
    <name type="scientific">Salmo salar</name>
    <name type="common">Atlantic salmon</name>
    <dbReference type="NCBI Taxonomy" id="8030"/>
    <lineage>
        <taxon>Eukaryota</taxon>
        <taxon>Metazoa</taxon>
        <taxon>Chordata</taxon>
        <taxon>Craniata</taxon>
        <taxon>Vertebrata</taxon>
        <taxon>Euteleostomi</taxon>
        <taxon>Actinopterygii</taxon>
        <taxon>Neopterygii</taxon>
        <taxon>Teleostei</taxon>
        <taxon>Protacanthopterygii</taxon>
        <taxon>Salmoniformes</taxon>
        <taxon>Salmonidae</taxon>
        <taxon>Salmoninae</taxon>
        <taxon>Salmo</taxon>
    </lineage>
</organism>
<feature type="chain" id="PRO_5009732171" evidence="10 14">
    <location>
        <begin position="23"/>
        <end position="245"/>
    </location>
</feature>
<evidence type="ECO:0000256" key="3">
    <source>
        <dbReference type="ARBA" id="ARBA00022729"/>
    </source>
</evidence>
<dbReference type="InterPro" id="IPR013783">
    <property type="entry name" value="Ig-like_fold"/>
</dbReference>
<evidence type="ECO:0000256" key="1">
    <source>
        <dbReference type="ARBA" id="ARBA00004167"/>
    </source>
</evidence>
<dbReference type="PANTHER" id="PTHR12231">
    <property type="entry name" value="CTX-RELATED TYPE I TRANSMEMBRANE PROTEIN"/>
    <property type="match status" value="1"/>
</dbReference>
<dbReference type="SMART" id="SM00409">
    <property type="entry name" value="IG"/>
    <property type="match status" value="2"/>
</dbReference>
<evidence type="ECO:0000256" key="7">
    <source>
        <dbReference type="ARBA" id="ARBA00023157"/>
    </source>
</evidence>
<keyword evidence="5" id="KW-1133">Transmembrane helix</keyword>
<feature type="domain" description="Ig-like" evidence="11">
    <location>
        <begin position="112"/>
        <end position="198"/>
    </location>
</feature>
<reference evidence="12" key="1">
    <citation type="submission" date="2008-10" db="EMBL/GenBank/DDBJ databases">
        <authorList>
            <consortium name="cGRASP (B.F. Koop &amp; W.S. Davidson)"/>
            <person name="Leong J."/>
            <person name="von Schalburg K."/>
            <person name="Cooper G."/>
            <person name="Moore R."/>
            <person name="Holt R."/>
            <person name="Davidson W.S."/>
            <person name="Koop B.F."/>
        </authorList>
    </citation>
    <scope>NUCLEOTIDE SEQUENCE</scope>
    <source>
        <tissue evidence="12">Thyroid</tissue>
    </source>
</reference>
<dbReference type="CDD" id="cd00096">
    <property type="entry name" value="Ig"/>
    <property type="match status" value="1"/>
</dbReference>
<dbReference type="Proteomes" id="UP001652741">
    <property type="component" value="Chromosome ssa02"/>
</dbReference>
<dbReference type="AlphaFoldDB" id="B5X7V5"/>
<dbReference type="InterPro" id="IPR007110">
    <property type="entry name" value="Ig-like_dom"/>
</dbReference>
<dbReference type="PROSITE" id="PS50835">
    <property type="entry name" value="IG_LIKE"/>
    <property type="match status" value="3"/>
</dbReference>
<keyword evidence="7" id="KW-1015">Disulfide bond</keyword>
<gene>
    <name evidence="12" type="primary">NCA11</name>
    <name evidence="14" type="synonym">nca11</name>
</gene>
<keyword evidence="13" id="KW-1185">Reference proteome</keyword>
<evidence type="ECO:0000256" key="2">
    <source>
        <dbReference type="ARBA" id="ARBA00022692"/>
    </source>
</evidence>
<name>B5X7V5_SALSA</name>
<dbReference type="Gene3D" id="2.60.40.10">
    <property type="entry name" value="Immunoglobulins"/>
    <property type="match status" value="3"/>
</dbReference>
<accession>B5X7V5</accession>
<dbReference type="SMART" id="SM00408">
    <property type="entry name" value="IGc2"/>
    <property type="match status" value="2"/>
</dbReference>
<dbReference type="PRINTS" id="PR01838">
    <property type="entry name" value="NCAMFAMILY"/>
</dbReference>
<evidence type="ECO:0000256" key="5">
    <source>
        <dbReference type="ARBA" id="ARBA00022989"/>
    </source>
</evidence>
<dbReference type="InterPro" id="IPR036179">
    <property type="entry name" value="Ig-like_dom_sf"/>
</dbReference>
<dbReference type="InterPro" id="IPR003599">
    <property type="entry name" value="Ig_sub"/>
</dbReference>
<evidence type="ECO:0000256" key="10">
    <source>
        <dbReference type="SAM" id="SignalP"/>
    </source>
</evidence>
<evidence type="ECO:0000313" key="13">
    <source>
        <dbReference type="Proteomes" id="UP001652741"/>
    </source>
</evidence>
<keyword evidence="2" id="KW-0812">Transmembrane</keyword>
<dbReference type="KEGG" id="sasa:100195786"/>
<evidence type="ECO:0000259" key="11">
    <source>
        <dbReference type="PROSITE" id="PS50835"/>
    </source>
</evidence>
<evidence type="ECO:0000313" key="14">
    <source>
        <dbReference type="RefSeq" id="NP_001134287.1"/>
    </source>
</evidence>
<comment type="subcellular location">
    <subcellularLocation>
        <location evidence="1">Membrane</location>
        <topology evidence="1">Single-pass membrane protein</topology>
    </subcellularLocation>
</comment>